<dbReference type="PRINTS" id="PR00394">
    <property type="entry name" value="RHSPROTEIN"/>
</dbReference>
<dbReference type="Proteomes" id="UP000247689">
    <property type="component" value="Unassembled WGS sequence"/>
</dbReference>
<dbReference type="PANTHER" id="PTHR32305:SF15">
    <property type="entry name" value="PROTEIN RHSA-RELATED"/>
    <property type="match status" value="1"/>
</dbReference>
<dbReference type="InterPro" id="IPR056823">
    <property type="entry name" value="TEN-like_YD-shell"/>
</dbReference>
<dbReference type="NCBIfam" id="TIGR01643">
    <property type="entry name" value="YD_repeat_2x"/>
    <property type="match status" value="3"/>
</dbReference>
<feature type="domain" description="Teneurin-like YD-shell" evidence="4">
    <location>
        <begin position="976"/>
        <end position="1256"/>
    </location>
</feature>
<feature type="domain" description="DUF6531" evidence="3">
    <location>
        <begin position="102"/>
        <end position="163"/>
    </location>
</feature>
<dbReference type="EMBL" id="QICH01000003">
    <property type="protein sequence ID" value="PXF62562.1"/>
    <property type="molecule type" value="Genomic_DNA"/>
</dbReference>
<dbReference type="Gene3D" id="2.180.10.10">
    <property type="entry name" value="RHS repeat-associated core"/>
    <property type="match status" value="3"/>
</dbReference>
<dbReference type="RefSeq" id="WP_110201471.1">
    <property type="nucleotide sequence ID" value="NZ_QICH01000003.1"/>
</dbReference>
<dbReference type="InterPro" id="IPR006530">
    <property type="entry name" value="YD"/>
</dbReference>
<dbReference type="NCBIfam" id="TIGR03696">
    <property type="entry name" value="Rhs_assc_core"/>
    <property type="match status" value="1"/>
</dbReference>
<evidence type="ECO:0000313" key="6">
    <source>
        <dbReference type="Proteomes" id="UP000247689"/>
    </source>
</evidence>
<dbReference type="OrthoDB" id="9815414at2"/>
<organism evidence="5 6">
    <name type="scientific">Kangiella spongicola</name>
    <dbReference type="NCBI Taxonomy" id="796379"/>
    <lineage>
        <taxon>Bacteria</taxon>
        <taxon>Pseudomonadati</taxon>
        <taxon>Pseudomonadota</taxon>
        <taxon>Gammaproteobacteria</taxon>
        <taxon>Kangiellales</taxon>
        <taxon>Kangiellaceae</taxon>
        <taxon>Kangiella</taxon>
    </lineage>
</organism>
<evidence type="ECO:0000259" key="4">
    <source>
        <dbReference type="Pfam" id="PF25023"/>
    </source>
</evidence>
<dbReference type="InterPro" id="IPR050708">
    <property type="entry name" value="T6SS_VgrG/RHS"/>
</dbReference>
<keyword evidence="6" id="KW-1185">Reference proteome</keyword>
<dbReference type="InterPro" id="IPR031325">
    <property type="entry name" value="RHS_repeat"/>
</dbReference>
<keyword evidence="1" id="KW-0677">Repeat</keyword>
<dbReference type="Pfam" id="PF05593">
    <property type="entry name" value="RHS_repeat"/>
    <property type="match status" value="2"/>
</dbReference>
<feature type="domain" description="Teneurin-like YD-shell" evidence="4">
    <location>
        <begin position="463"/>
        <end position="632"/>
    </location>
</feature>
<feature type="compositionally biased region" description="Acidic residues" evidence="2">
    <location>
        <begin position="87"/>
        <end position="97"/>
    </location>
</feature>
<evidence type="ECO:0008006" key="7">
    <source>
        <dbReference type="Google" id="ProtNLM"/>
    </source>
</evidence>
<proteinExistence type="predicted"/>
<name>A0A318CZZ9_9GAMM</name>
<dbReference type="Pfam" id="PF20148">
    <property type="entry name" value="DUF6531"/>
    <property type="match status" value="1"/>
</dbReference>
<evidence type="ECO:0000259" key="3">
    <source>
        <dbReference type="Pfam" id="PF20148"/>
    </source>
</evidence>
<accession>A0A318CZZ9</accession>
<reference evidence="5 6" key="1">
    <citation type="submission" date="2018-05" db="EMBL/GenBank/DDBJ databases">
        <title>Kangiella spongicola genome sequence.</title>
        <authorList>
            <person name="Maclea K.S."/>
            <person name="Goen A.E."/>
            <person name="Kelley C."/>
            <person name="Underriner A."/>
            <person name="Silverwood T."/>
            <person name="Trachtenberg A.M."/>
        </authorList>
    </citation>
    <scope>NUCLEOTIDE SEQUENCE [LARGE SCALE GENOMIC DNA]</scope>
    <source>
        <strain evidence="5 6">ATCC BAA-2076</strain>
    </source>
</reference>
<evidence type="ECO:0000313" key="5">
    <source>
        <dbReference type="EMBL" id="PXF62562.1"/>
    </source>
</evidence>
<evidence type="ECO:0000256" key="1">
    <source>
        <dbReference type="ARBA" id="ARBA00022737"/>
    </source>
</evidence>
<protein>
    <recommendedName>
        <fullName evidence="7">RHS repeat protein</fullName>
    </recommendedName>
</protein>
<comment type="caution">
    <text evidence="5">The sequence shown here is derived from an EMBL/GenBank/DDBJ whole genome shotgun (WGS) entry which is preliminary data.</text>
</comment>
<gene>
    <name evidence="5" type="ORF">DL796_09480</name>
</gene>
<sequence>MKRLIIVIFTTLFLFSPLTSEIVIADEAERIIVRGQRTTCPPGTIMVMRTFVSYGCVRLGSGAFRGMTYSGGYGSGGGGDSSLTETPESEDKESDPDQCEKGNPILIGTGNKLQTDVDFIGMGEFPLTVVRNYNNFSNHSGVFGNKWIASFESKLTFNGSYPYYSIDKHGAQGEIIRYYVDSGFPSGGFYQARNNDVVNTVQRQSDGGYKLSAGSGYSEKYNSSGKLLEKRFPGGITHTYSYTNGNLTKITHSSGRFIALNWSSGKVSSLTDNAGNNYTYSYSGGYLAGASKPGSPSVTRTYIYGDSRFPGALTQININGTKYATFAYNSSGKGKSTSHWASSSTEVEKYQFSFGTNLTTVTNPLGHSDRYRYQEINGVNKLVKVERLYSPNCPSANKNIAYDSKGMTDYTLDWKGVKTDYTYNDNGQLLSQTYAKGTPDEKTTYFTWNNGESYVTKIETLDLRTEYEYDSLARVTKTTLTNLSQHGVAAEKRIVSTSYTSHSNGVTASKTIDGPRTDVADTTTLYYDNKGNLTSIQNSKGHTVTYSNYDSLGNPRRITSVNGLITDYTYDAQGKILTQKVHHLKGLQTTSFTYNALGLITRVDLPDGNFVRNVYDQAYRLTKTLDRVGSYILYTRNANSDVISRKIMKEFTVVVMPPPDCGGFEPFMTLDEGISNQLRTLLGNCEPTVTTEFRSIKTDNYQYDAMGRLQKALGVNGQVADYQYDDNSNISQVVDSYGNSTVYSYDALNRVKSVTDPSGKVTQYSYDNGGRTASVTDARGLTTTYKYSGFGELEEIISPDTGVTTYSYNKAGQVTQIIRGSGITSNFTYDAIGRIKTESSGSSSKTYAYDSGTNRLGRLYYVNDSSGQTVYWYDSVGNITRKRSKIDGIYYNTYYAYDGMNRVTQVTYPSGHKILYSYDNKGQISQVSYNDGASTINVVSDIKYLPFGPTKEYQYGNGIYRFIDYDVSFRPTRIYSHPVQDLSYTYDNNNNITKIQNSKISSNTQTYTYDSLNRLKTANSASKGNYSYYYDSVGNRTKHYKNGVLQKTYSYSSTSNQLTQTTSGGLIAPYNYNSNGNLSATSNESFTYNSENRLSQYSKSGQTTQFKHNAMGQRTSKSSSYGTYHYLYDETGLLIAEHDSSSTVLKEYVYLHGKIIGVIKNNVLYYVHNDHLGRAERISNGTQSTVWRASNYEFDRVVEQDSIGNYNPGFPGQYFDQETGLYYNYFRDYDPSIGRYIQSDPIGQTGGINTYTYVNNMPTSYIDPLGLKISCAGLVDQMMAIISHPKMVDRGQLGGFFMGAAYNLARNGNTRNTQTSGFRPELVSGGQNGDVIRHVYMNAGGVVTGGNAAYSVYGGMQALDHADLARGSKTPEAMAEMAGNLAGAKVGDAINKSFDKIKNGSECEKQTAIDQLKSQIGDILCN</sequence>
<evidence type="ECO:0000256" key="2">
    <source>
        <dbReference type="SAM" id="MobiDB-lite"/>
    </source>
</evidence>
<dbReference type="InterPro" id="IPR022385">
    <property type="entry name" value="Rhs_assc_core"/>
</dbReference>
<dbReference type="InterPro" id="IPR045351">
    <property type="entry name" value="DUF6531"/>
</dbReference>
<feature type="region of interest" description="Disordered" evidence="2">
    <location>
        <begin position="75"/>
        <end position="105"/>
    </location>
</feature>
<dbReference type="PANTHER" id="PTHR32305">
    <property type="match status" value="1"/>
</dbReference>
<dbReference type="Pfam" id="PF25023">
    <property type="entry name" value="TEN_YD-shell"/>
    <property type="match status" value="2"/>
</dbReference>